<dbReference type="EMBL" id="CAEZSO010000102">
    <property type="protein sequence ID" value="CAB4544191.1"/>
    <property type="molecule type" value="Genomic_DNA"/>
</dbReference>
<sequence length="114" mass="12334">MRGLVHKVIYTGKFSSFFATVVLKSAIKNQSVNHTNFTQGRNAQRGSNRATSLLDIGLLNELSRDRLLSAINTGMRRALQNSSLVCAVGSEIAVPVKVVGRNVEYCGGEGAHQM</sequence>
<accession>A0A6J6BYB7</accession>
<name>A0A6J6BYB7_9ZZZZ</name>
<organism evidence="1">
    <name type="scientific">freshwater metagenome</name>
    <dbReference type="NCBI Taxonomy" id="449393"/>
    <lineage>
        <taxon>unclassified sequences</taxon>
        <taxon>metagenomes</taxon>
        <taxon>ecological metagenomes</taxon>
    </lineage>
</organism>
<evidence type="ECO:0000313" key="1">
    <source>
        <dbReference type="EMBL" id="CAB4544191.1"/>
    </source>
</evidence>
<gene>
    <name evidence="1" type="ORF">UFOPK1446_00585</name>
</gene>
<protein>
    <submittedName>
        <fullName evidence="1">Unannotated protein</fullName>
    </submittedName>
</protein>
<proteinExistence type="predicted"/>
<dbReference type="AlphaFoldDB" id="A0A6J6BYB7"/>
<reference evidence="1" key="1">
    <citation type="submission" date="2020-05" db="EMBL/GenBank/DDBJ databases">
        <authorList>
            <person name="Chiriac C."/>
            <person name="Salcher M."/>
            <person name="Ghai R."/>
            <person name="Kavagutti S V."/>
        </authorList>
    </citation>
    <scope>NUCLEOTIDE SEQUENCE</scope>
</reference>